<dbReference type="GO" id="GO:0008270">
    <property type="term" value="F:zinc ion binding"/>
    <property type="evidence" value="ECO:0007669"/>
    <property type="project" value="UniProtKB-KW"/>
</dbReference>
<dbReference type="InterPro" id="IPR002893">
    <property type="entry name" value="Znf_MYND"/>
</dbReference>
<dbReference type="HOGENOM" id="CLU_105955_0_0_1"/>
<dbReference type="AlphaFoldDB" id="A0A067SA87"/>
<accession>A0A067SA87</accession>
<evidence type="ECO:0000256" key="1">
    <source>
        <dbReference type="ARBA" id="ARBA00022723"/>
    </source>
</evidence>
<protein>
    <recommendedName>
        <fullName evidence="6">MYND-type domain-containing protein</fullName>
    </recommendedName>
</protein>
<dbReference type="Proteomes" id="UP000027222">
    <property type="component" value="Unassembled WGS sequence"/>
</dbReference>
<dbReference type="OrthoDB" id="2212237at2759"/>
<dbReference type="Gene3D" id="6.10.140.2220">
    <property type="match status" value="1"/>
</dbReference>
<feature type="domain" description="MYND-type" evidence="6">
    <location>
        <begin position="5"/>
        <end position="42"/>
    </location>
</feature>
<feature type="region of interest" description="Disordered" evidence="5">
    <location>
        <begin position="35"/>
        <end position="69"/>
    </location>
</feature>
<evidence type="ECO:0000313" key="8">
    <source>
        <dbReference type="Proteomes" id="UP000027222"/>
    </source>
</evidence>
<evidence type="ECO:0000313" key="7">
    <source>
        <dbReference type="EMBL" id="KDR67771.1"/>
    </source>
</evidence>
<dbReference type="Pfam" id="PF01753">
    <property type="entry name" value="zf-MYND"/>
    <property type="match status" value="1"/>
</dbReference>
<dbReference type="PROSITE" id="PS50865">
    <property type="entry name" value="ZF_MYND_2"/>
    <property type="match status" value="1"/>
</dbReference>
<keyword evidence="8" id="KW-1185">Reference proteome</keyword>
<proteinExistence type="predicted"/>
<dbReference type="GO" id="GO:0000981">
    <property type="term" value="F:DNA-binding transcription factor activity, RNA polymerase II-specific"/>
    <property type="evidence" value="ECO:0007669"/>
    <property type="project" value="TreeGrafter"/>
</dbReference>
<sequence length="258" mass="28722">MSEFCAQCKSPNDLKRCSRCRSVSYCSKQCQIANWKSHKPQCEPVSGSDLTESPPARSQGPQSQGKSTAPLVDATLKSSLSSPTQRTDPEAVIWGVKILPNEYSKTNATKDLFISSHFKLDHPIFTRGELCPLTVLSGIPIVLYSPLLMGGSFDPKEVMSENQPAVYLRIEAHNGFAPVHWQMNGAGTCYAVRRDRQPLAKELLETIYQFHASLLSSVYFESEKPPYPITPARFQAFSDKYWQKEKKNGRTVSGGDGR</sequence>
<dbReference type="SUPFAM" id="SSF144232">
    <property type="entry name" value="HIT/MYND zinc finger-like"/>
    <property type="match status" value="1"/>
</dbReference>
<reference evidence="8" key="1">
    <citation type="journal article" date="2014" name="Proc. Natl. Acad. Sci. U.S.A.">
        <title>Extensive sampling of basidiomycete genomes demonstrates inadequacy of the white-rot/brown-rot paradigm for wood decay fungi.</title>
        <authorList>
            <person name="Riley R."/>
            <person name="Salamov A.A."/>
            <person name="Brown D.W."/>
            <person name="Nagy L.G."/>
            <person name="Floudas D."/>
            <person name="Held B.W."/>
            <person name="Levasseur A."/>
            <person name="Lombard V."/>
            <person name="Morin E."/>
            <person name="Otillar R."/>
            <person name="Lindquist E.A."/>
            <person name="Sun H."/>
            <person name="LaButti K.M."/>
            <person name="Schmutz J."/>
            <person name="Jabbour D."/>
            <person name="Luo H."/>
            <person name="Baker S.E."/>
            <person name="Pisabarro A.G."/>
            <person name="Walton J.D."/>
            <person name="Blanchette R.A."/>
            <person name="Henrissat B."/>
            <person name="Martin F."/>
            <person name="Cullen D."/>
            <person name="Hibbett D.S."/>
            <person name="Grigoriev I.V."/>
        </authorList>
    </citation>
    <scope>NUCLEOTIDE SEQUENCE [LARGE SCALE GENOMIC DNA]</scope>
    <source>
        <strain evidence="8">CBS 339.88</strain>
    </source>
</reference>
<evidence type="ECO:0000256" key="3">
    <source>
        <dbReference type="ARBA" id="ARBA00022833"/>
    </source>
</evidence>
<dbReference type="PANTHER" id="PTHR10237">
    <property type="entry name" value="DEFORMED EPIDERMAL AUTOREGULATORY FACTOR 1 HOMOLOG SUPPRESSIN"/>
    <property type="match status" value="1"/>
</dbReference>
<dbReference type="InterPro" id="IPR024119">
    <property type="entry name" value="TF_DEAF-1"/>
</dbReference>
<dbReference type="EMBL" id="KL142412">
    <property type="protein sequence ID" value="KDR67771.1"/>
    <property type="molecule type" value="Genomic_DNA"/>
</dbReference>
<keyword evidence="1" id="KW-0479">Metal-binding</keyword>
<evidence type="ECO:0000259" key="6">
    <source>
        <dbReference type="PROSITE" id="PS50865"/>
    </source>
</evidence>
<dbReference type="GO" id="GO:0005634">
    <property type="term" value="C:nucleus"/>
    <property type="evidence" value="ECO:0007669"/>
    <property type="project" value="TreeGrafter"/>
</dbReference>
<evidence type="ECO:0000256" key="2">
    <source>
        <dbReference type="ARBA" id="ARBA00022771"/>
    </source>
</evidence>
<keyword evidence="2 4" id="KW-0863">Zinc-finger</keyword>
<evidence type="ECO:0000256" key="4">
    <source>
        <dbReference type="PROSITE-ProRule" id="PRU00134"/>
    </source>
</evidence>
<dbReference type="STRING" id="685588.A0A067SA87"/>
<gene>
    <name evidence="7" type="ORF">GALMADRAFT_231682</name>
</gene>
<dbReference type="PROSITE" id="PS01360">
    <property type="entry name" value="ZF_MYND_1"/>
    <property type="match status" value="1"/>
</dbReference>
<organism evidence="7 8">
    <name type="scientific">Galerina marginata (strain CBS 339.88)</name>
    <dbReference type="NCBI Taxonomy" id="685588"/>
    <lineage>
        <taxon>Eukaryota</taxon>
        <taxon>Fungi</taxon>
        <taxon>Dikarya</taxon>
        <taxon>Basidiomycota</taxon>
        <taxon>Agaricomycotina</taxon>
        <taxon>Agaricomycetes</taxon>
        <taxon>Agaricomycetidae</taxon>
        <taxon>Agaricales</taxon>
        <taxon>Agaricineae</taxon>
        <taxon>Strophariaceae</taxon>
        <taxon>Galerina</taxon>
    </lineage>
</organism>
<evidence type="ECO:0000256" key="5">
    <source>
        <dbReference type="SAM" id="MobiDB-lite"/>
    </source>
</evidence>
<name>A0A067SA87_GALM3</name>
<keyword evidence="3" id="KW-0862">Zinc</keyword>
<dbReference type="PANTHER" id="PTHR10237:SF14">
    <property type="entry name" value="MYND-TYPE DOMAIN-CONTAINING PROTEIN"/>
    <property type="match status" value="1"/>
</dbReference>